<dbReference type="SUPFAM" id="SSF81383">
    <property type="entry name" value="F-box domain"/>
    <property type="match status" value="1"/>
</dbReference>
<gene>
    <name evidence="1" type="ORF">GSLYS_00008225001</name>
</gene>
<keyword evidence="2" id="KW-1185">Reference proteome</keyword>
<protein>
    <recommendedName>
        <fullName evidence="3">F-box domain-containing protein</fullName>
    </recommendedName>
</protein>
<proteinExistence type="predicted"/>
<accession>A0AAV2HLC3</accession>
<dbReference type="InterPro" id="IPR036047">
    <property type="entry name" value="F-box-like_dom_sf"/>
</dbReference>
<dbReference type="Proteomes" id="UP001497497">
    <property type="component" value="Unassembled WGS sequence"/>
</dbReference>
<reference evidence="1 2" key="1">
    <citation type="submission" date="2024-04" db="EMBL/GenBank/DDBJ databases">
        <authorList>
            <consortium name="Genoscope - CEA"/>
            <person name="William W."/>
        </authorList>
    </citation>
    <scope>NUCLEOTIDE SEQUENCE [LARGE SCALE GENOMIC DNA]</scope>
</reference>
<comment type="caution">
    <text evidence="1">The sequence shown here is derived from an EMBL/GenBank/DDBJ whole genome shotgun (WGS) entry which is preliminary data.</text>
</comment>
<evidence type="ECO:0000313" key="2">
    <source>
        <dbReference type="Proteomes" id="UP001497497"/>
    </source>
</evidence>
<evidence type="ECO:0000313" key="1">
    <source>
        <dbReference type="EMBL" id="CAL1534265.1"/>
    </source>
</evidence>
<dbReference type="AlphaFoldDB" id="A0AAV2HLC3"/>
<feature type="non-terminal residue" evidence="1">
    <location>
        <position position="117"/>
    </location>
</feature>
<dbReference type="EMBL" id="CAXITT010000166">
    <property type="protein sequence ID" value="CAL1534265.1"/>
    <property type="molecule type" value="Genomic_DNA"/>
</dbReference>
<evidence type="ECO:0008006" key="3">
    <source>
        <dbReference type="Google" id="ProtNLM"/>
    </source>
</evidence>
<name>A0AAV2HLC3_LYMST</name>
<sequence length="117" mass="13947">MARVCKAWREGFHDPCLWSNKTMLFCHRKDEKDLKATKEFYYTSGRNGIKLVKQFPRYLKKVTILFMPDLWRRPKDIINDLQNFAELLDDANIKEINLINLKLQMLKGQMRSNLLNA</sequence>
<organism evidence="1 2">
    <name type="scientific">Lymnaea stagnalis</name>
    <name type="common">Great pond snail</name>
    <name type="synonym">Helix stagnalis</name>
    <dbReference type="NCBI Taxonomy" id="6523"/>
    <lineage>
        <taxon>Eukaryota</taxon>
        <taxon>Metazoa</taxon>
        <taxon>Spiralia</taxon>
        <taxon>Lophotrochozoa</taxon>
        <taxon>Mollusca</taxon>
        <taxon>Gastropoda</taxon>
        <taxon>Heterobranchia</taxon>
        <taxon>Euthyneura</taxon>
        <taxon>Panpulmonata</taxon>
        <taxon>Hygrophila</taxon>
        <taxon>Lymnaeoidea</taxon>
        <taxon>Lymnaeidae</taxon>
        <taxon>Lymnaea</taxon>
    </lineage>
</organism>